<feature type="non-terminal residue" evidence="1">
    <location>
        <position position="1"/>
    </location>
</feature>
<dbReference type="EMBL" id="BARU01019853">
    <property type="protein sequence ID" value="GAH57647.1"/>
    <property type="molecule type" value="Genomic_DNA"/>
</dbReference>
<evidence type="ECO:0000313" key="1">
    <source>
        <dbReference type="EMBL" id="GAH57647.1"/>
    </source>
</evidence>
<accession>X1GKE0</accession>
<protein>
    <submittedName>
        <fullName evidence="1">Uncharacterized protein</fullName>
    </submittedName>
</protein>
<gene>
    <name evidence="1" type="ORF">S03H2_32669</name>
</gene>
<proteinExistence type="predicted"/>
<sequence length="61" mass="6814">TRCRTQRSERTCDGPTVSRKGVQFTRQAIETCEDMYAIVYQGTQSTMPGRHDATMVDGAIT</sequence>
<name>X1GKE0_9ZZZZ</name>
<comment type="caution">
    <text evidence="1">The sequence shown here is derived from an EMBL/GenBank/DDBJ whole genome shotgun (WGS) entry which is preliminary data.</text>
</comment>
<dbReference type="AlphaFoldDB" id="X1GKE0"/>
<reference evidence="1" key="1">
    <citation type="journal article" date="2014" name="Front. Microbiol.">
        <title>High frequency of phylogenetically diverse reductive dehalogenase-homologous genes in deep subseafloor sedimentary metagenomes.</title>
        <authorList>
            <person name="Kawai M."/>
            <person name="Futagami T."/>
            <person name="Toyoda A."/>
            <person name="Takaki Y."/>
            <person name="Nishi S."/>
            <person name="Hori S."/>
            <person name="Arai W."/>
            <person name="Tsubouchi T."/>
            <person name="Morono Y."/>
            <person name="Uchiyama I."/>
            <person name="Ito T."/>
            <person name="Fujiyama A."/>
            <person name="Inagaki F."/>
            <person name="Takami H."/>
        </authorList>
    </citation>
    <scope>NUCLEOTIDE SEQUENCE</scope>
    <source>
        <strain evidence="1">Expedition CK06-06</strain>
    </source>
</reference>
<organism evidence="1">
    <name type="scientific">marine sediment metagenome</name>
    <dbReference type="NCBI Taxonomy" id="412755"/>
    <lineage>
        <taxon>unclassified sequences</taxon>
        <taxon>metagenomes</taxon>
        <taxon>ecological metagenomes</taxon>
    </lineage>
</organism>